<sequence length="161" mass="17397">MNFITIIEFFACISVVIGLKCVNYSSDGPSNVDCNGSKYCYTVHANVTFSFGDEKFEIDQGCGNQLSADSMHAYGIKTCDEYGTGTQVINYSEPSGKVLGDLVCCDKDLCNFEKIDLLTTGVSSKSSSSTTTVIATTTSSATKYTFFGSSIFLAFTYFIFA</sequence>
<protein>
    <submittedName>
        <fullName evidence="3">UPAR/Ly6 domain-containing protein</fullName>
    </submittedName>
</protein>
<dbReference type="SUPFAM" id="SSF57302">
    <property type="entry name" value="Snake toxin-like"/>
    <property type="match status" value="1"/>
</dbReference>
<name>A0A914R9M6_9BILA</name>
<dbReference type="WBParaSite" id="PDA_v2.g8338.t1">
    <property type="protein sequence ID" value="PDA_v2.g8338.t1"/>
    <property type="gene ID" value="PDA_v2.g8338"/>
</dbReference>
<feature type="signal peptide" evidence="1">
    <location>
        <begin position="1"/>
        <end position="18"/>
    </location>
</feature>
<dbReference type="Proteomes" id="UP000887578">
    <property type="component" value="Unplaced"/>
</dbReference>
<proteinExistence type="predicted"/>
<accession>A0A914R9M6</accession>
<feature type="chain" id="PRO_5037148251" evidence="1">
    <location>
        <begin position="19"/>
        <end position="161"/>
    </location>
</feature>
<evidence type="ECO:0000313" key="2">
    <source>
        <dbReference type="Proteomes" id="UP000887578"/>
    </source>
</evidence>
<evidence type="ECO:0000313" key="3">
    <source>
        <dbReference type="WBParaSite" id="PDA_v2.g8338.t1"/>
    </source>
</evidence>
<reference evidence="3" key="1">
    <citation type="submission" date="2022-11" db="UniProtKB">
        <authorList>
            <consortium name="WormBaseParasite"/>
        </authorList>
    </citation>
    <scope>IDENTIFICATION</scope>
</reference>
<keyword evidence="1" id="KW-0732">Signal</keyword>
<organism evidence="2 3">
    <name type="scientific">Panagrolaimus davidi</name>
    <dbReference type="NCBI Taxonomy" id="227884"/>
    <lineage>
        <taxon>Eukaryota</taxon>
        <taxon>Metazoa</taxon>
        <taxon>Ecdysozoa</taxon>
        <taxon>Nematoda</taxon>
        <taxon>Chromadorea</taxon>
        <taxon>Rhabditida</taxon>
        <taxon>Tylenchina</taxon>
        <taxon>Panagrolaimomorpha</taxon>
        <taxon>Panagrolaimoidea</taxon>
        <taxon>Panagrolaimidae</taxon>
        <taxon>Panagrolaimus</taxon>
    </lineage>
</organism>
<dbReference type="InterPro" id="IPR045860">
    <property type="entry name" value="Snake_toxin-like_sf"/>
</dbReference>
<keyword evidence="2" id="KW-1185">Reference proteome</keyword>
<evidence type="ECO:0000256" key="1">
    <source>
        <dbReference type="SAM" id="SignalP"/>
    </source>
</evidence>
<dbReference type="AlphaFoldDB" id="A0A914R9M6"/>